<reference evidence="1 2" key="1">
    <citation type="submission" date="2017-04" db="EMBL/GenBank/DDBJ databases">
        <authorList>
            <person name="Afonso C.L."/>
            <person name="Miller P.J."/>
            <person name="Scott M.A."/>
            <person name="Spackman E."/>
            <person name="Goraichik I."/>
            <person name="Dimitrov K.M."/>
            <person name="Suarez D.L."/>
            <person name="Swayne D.E."/>
        </authorList>
    </citation>
    <scope>NUCLEOTIDE SEQUENCE [LARGE SCALE GENOMIC DNA]</scope>
    <source>
        <strain evidence="1 2">DSM 43828</strain>
    </source>
</reference>
<dbReference type="InterPro" id="IPR010424">
    <property type="entry name" value="EutQ"/>
</dbReference>
<dbReference type="InterPro" id="IPR014710">
    <property type="entry name" value="RmlC-like_jellyroll"/>
</dbReference>
<evidence type="ECO:0000313" key="2">
    <source>
        <dbReference type="Proteomes" id="UP000192674"/>
    </source>
</evidence>
<accession>A0A1Y5XP82</accession>
<dbReference type="InterPro" id="IPR011051">
    <property type="entry name" value="RmlC_Cupin_sf"/>
</dbReference>
<name>A0A1Y5XP82_KIBAR</name>
<dbReference type="Gene3D" id="2.60.120.10">
    <property type="entry name" value="Jelly Rolls"/>
    <property type="match status" value="1"/>
</dbReference>
<dbReference type="Pfam" id="PF06249">
    <property type="entry name" value="EutQ"/>
    <property type="match status" value="1"/>
</dbReference>
<gene>
    <name evidence="1" type="ORF">SAMN05661093_04504</name>
</gene>
<keyword evidence="2" id="KW-1185">Reference proteome</keyword>
<sequence>MDVQKFTSDAVETWFQRLDQQLHLADVVDGQSGAAMSVGFARYGKGESNPWKMTYDEALIITKGKFTVEGPDGPVTAGVGEVIYLRKGTDLVYSAPEDTELVYVTYPHWLAATEKSAEADRLKEWHPAQ</sequence>
<dbReference type="RefSeq" id="WP_084428748.1">
    <property type="nucleotide sequence ID" value="NZ_FWXV01000003.1"/>
</dbReference>
<dbReference type="AlphaFoldDB" id="A0A1Y5XP82"/>
<evidence type="ECO:0000313" key="1">
    <source>
        <dbReference type="EMBL" id="SMD09737.1"/>
    </source>
</evidence>
<dbReference type="SUPFAM" id="SSF51182">
    <property type="entry name" value="RmlC-like cupins"/>
    <property type="match status" value="1"/>
</dbReference>
<protein>
    <submittedName>
        <fullName evidence="1">Ethanolamine utilization protein EutQ</fullName>
    </submittedName>
</protein>
<organism evidence="1 2">
    <name type="scientific">Kibdelosporangium aridum</name>
    <dbReference type="NCBI Taxonomy" id="2030"/>
    <lineage>
        <taxon>Bacteria</taxon>
        <taxon>Bacillati</taxon>
        <taxon>Actinomycetota</taxon>
        <taxon>Actinomycetes</taxon>
        <taxon>Pseudonocardiales</taxon>
        <taxon>Pseudonocardiaceae</taxon>
        <taxon>Kibdelosporangium</taxon>
    </lineage>
</organism>
<dbReference type="EMBL" id="FWXV01000003">
    <property type="protein sequence ID" value="SMD09737.1"/>
    <property type="molecule type" value="Genomic_DNA"/>
</dbReference>
<dbReference type="Proteomes" id="UP000192674">
    <property type="component" value="Unassembled WGS sequence"/>
</dbReference>
<dbReference type="OrthoDB" id="3828611at2"/>
<proteinExistence type="predicted"/>